<keyword evidence="1" id="KW-0472">Membrane</keyword>
<dbReference type="Pfam" id="PF02517">
    <property type="entry name" value="Rce1-like"/>
    <property type="match status" value="1"/>
</dbReference>
<protein>
    <recommendedName>
        <fullName evidence="2">CAAX prenyl protease 2/Lysostaphin resistance protein A-like domain-containing protein</fullName>
    </recommendedName>
</protein>
<keyword evidence="1" id="KW-0812">Transmembrane</keyword>
<feature type="transmembrane region" description="Helical" evidence="1">
    <location>
        <begin position="38"/>
        <end position="58"/>
    </location>
</feature>
<gene>
    <name evidence="3" type="ORF">EL17_11480</name>
</gene>
<feature type="transmembrane region" description="Helical" evidence="1">
    <location>
        <begin position="201"/>
        <end position="219"/>
    </location>
</feature>
<feature type="transmembrane region" description="Helical" evidence="1">
    <location>
        <begin position="6"/>
        <end position="26"/>
    </location>
</feature>
<name>A0A074KX32_9BACT</name>
<dbReference type="GO" id="GO:0080120">
    <property type="term" value="P:CAAX-box protein maturation"/>
    <property type="evidence" value="ECO:0007669"/>
    <property type="project" value="UniProtKB-ARBA"/>
</dbReference>
<dbReference type="eggNOG" id="COG1266">
    <property type="taxonomic scope" value="Bacteria"/>
</dbReference>
<evidence type="ECO:0000256" key="1">
    <source>
        <dbReference type="SAM" id="Phobius"/>
    </source>
</evidence>
<dbReference type="Proteomes" id="UP000027821">
    <property type="component" value="Unassembled WGS sequence"/>
</dbReference>
<reference evidence="3 4" key="1">
    <citation type="submission" date="2014-04" db="EMBL/GenBank/DDBJ databases">
        <title>Characterization and application of a salt tolerant electro-active bacterium.</title>
        <authorList>
            <person name="Yang L."/>
            <person name="Wei S."/>
            <person name="Tay Q.X.M."/>
        </authorList>
    </citation>
    <scope>NUCLEOTIDE SEQUENCE [LARGE SCALE GENOMIC DNA]</scope>
    <source>
        <strain evidence="3 4">LY1</strain>
    </source>
</reference>
<evidence type="ECO:0000313" key="3">
    <source>
        <dbReference type="EMBL" id="KEO73519.1"/>
    </source>
</evidence>
<proteinExistence type="predicted"/>
<feature type="transmembrane region" description="Helical" evidence="1">
    <location>
        <begin position="108"/>
        <end position="126"/>
    </location>
</feature>
<feature type="transmembrane region" description="Helical" evidence="1">
    <location>
        <begin position="146"/>
        <end position="162"/>
    </location>
</feature>
<evidence type="ECO:0000313" key="4">
    <source>
        <dbReference type="Proteomes" id="UP000027821"/>
    </source>
</evidence>
<accession>A0A074KX32</accession>
<organism evidence="3 4">
    <name type="scientific">Anditalea andensis</name>
    <dbReference type="NCBI Taxonomy" id="1048983"/>
    <lineage>
        <taxon>Bacteria</taxon>
        <taxon>Pseudomonadati</taxon>
        <taxon>Bacteroidota</taxon>
        <taxon>Cytophagia</taxon>
        <taxon>Cytophagales</taxon>
        <taxon>Cytophagaceae</taxon>
        <taxon>Anditalea</taxon>
    </lineage>
</organism>
<dbReference type="EMBL" id="JMIH01000021">
    <property type="protein sequence ID" value="KEO73519.1"/>
    <property type="molecule type" value="Genomic_DNA"/>
</dbReference>
<sequence length="245" mass="28683">MSIYLLSNILESLLHIAFLTPFLFFLRNESKRDTMVLVGLFIIYYLVNNLVVKLPFYYSSLNIFGGQWNWSGKVYTIVWSIIFISIFQNRFKNFIGFQFNISRRIWGLFFFILLVAFVAGILFYFKPWDTETLLFQAILPGIDEEIAFRGIMLGILTTILVTKKRIGRWQIHHPEIWAVSLLFGFVHGIKLSADLNLTFDAIYFIHTFILGWIWGYMTVKSKSIYLSMLSHNLSNFIPNLIGMLK</sequence>
<dbReference type="OrthoDB" id="877230at2"/>
<keyword evidence="4" id="KW-1185">Reference proteome</keyword>
<dbReference type="RefSeq" id="WP_051719973.1">
    <property type="nucleotide sequence ID" value="NZ_JMIH01000021.1"/>
</dbReference>
<dbReference type="AlphaFoldDB" id="A0A074KX32"/>
<dbReference type="InterPro" id="IPR003675">
    <property type="entry name" value="Rce1/LyrA-like_dom"/>
</dbReference>
<keyword evidence="1" id="KW-1133">Transmembrane helix</keyword>
<feature type="domain" description="CAAX prenyl protease 2/Lysostaphin resistance protein A-like" evidence="2">
    <location>
        <begin position="132"/>
        <end position="237"/>
    </location>
</feature>
<comment type="caution">
    <text evidence="3">The sequence shown here is derived from an EMBL/GenBank/DDBJ whole genome shotgun (WGS) entry which is preliminary data.</text>
</comment>
<feature type="transmembrane region" description="Helical" evidence="1">
    <location>
        <begin position="70"/>
        <end position="87"/>
    </location>
</feature>
<dbReference type="GO" id="GO:0004175">
    <property type="term" value="F:endopeptidase activity"/>
    <property type="evidence" value="ECO:0007669"/>
    <property type="project" value="UniProtKB-ARBA"/>
</dbReference>
<evidence type="ECO:0000259" key="2">
    <source>
        <dbReference type="Pfam" id="PF02517"/>
    </source>
</evidence>
<dbReference type="STRING" id="1048983.EL17_11480"/>